<dbReference type="EMBL" id="KZ293421">
    <property type="protein sequence ID" value="PBK72875.1"/>
    <property type="molecule type" value="Genomic_DNA"/>
</dbReference>
<evidence type="ECO:0000313" key="2">
    <source>
        <dbReference type="Proteomes" id="UP000218334"/>
    </source>
</evidence>
<keyword evidence="2" id="KW-1185">Reference proteome</keyword>
<organism evidence="1 2">
    <name type="scientific">Armillaria solidipes</name>
    <dbReference type="NCBI Taxonomy" id="1076256"/>
    <lineage>
        <taxon>Eukaryota</taxon>
        <taxon>Fungi</taxon>
        <taxon>Dikarya</taxon>
        <taxon>Basidiomycota</taxon>
        <taxon>Agaricomycotina</taxon>
        <taxon>Agaricomycetes</taxon>
        <taxon>Agaricomycetidae</taxon>
        <taxon>Agaricales</taxon>
        <taxon>Marasmiineae</taxon>
        <taxon>Physalacriaceae</taxon>
        <taxon>Armillaria</taxon>
    </lineage>
</organism>
<dbReference type="AlphaFoldDB" id="A0A2H3BPR8"/>
<reference evidence="2" key="1">
    <citation type="journal article" date="2017" name="Nat. Ecol. Evol.">
        <title>Genome expansion and lineage-specific genetic innovations in the forest pathogenic fungi Armillaria.</title>
        <authorList>
            <person name="Sipos G."/>
            <person name="Prasanna A.N."/>
            <person name="Walter M.C."/>
            <person name="O'Connor E."/>
            <person name="Balint B."/>
            <person name="Krizsan K."/>
            <person name="Kiss B."/>
            <person name="Hess J."/>
            <person name="Varga T."/>
            <person name="Slot J."/>
            <person name="Riley R."/>
            <person name="Boka B."/>
            <person name="Rigling D."/>
            <person name="Barry K."/>
            <person name="Lee J."/>
            <person name="Mihaltcheva S."/>
            <person name="LaButti K."/>
            <person name="Lipzen A."/>
            <person name="Waldron R."/>
            <person name="Moloney N.M."/>
            <person name="Sperisen C."/>
            <person name="Kredics L."/>
            <person name="Vagvoelgyi C."/>
            <person name="Patrignani A."/>
            <person name="Fitzpatrick D."/>
            <person name="Nagy I."/>
            <person name="Doyle S."/>
            <person name="Anderson J.B."/>
            <person name="Grigoriev I.V."/>
            <person name="Gueldener U."/>
            <person name="Muensterkoetter M."/>
            <person name="Nagy L.G."/>
        </authorList>
    </citation>
    <scope>NUCLEOTIDE SEQUENCE [LARGE SCALE GENOMIC DNA]</scope>
    <source>
        <strain evidence="2">28-4</strain>
    </source>
</reference>
<evidence type="ECO:0000313" key="1">
    <source>
        <dbReference type="EMBL" id="PBK72875.1"/>
    </source>
</evidence>
<sequence>MSCDEIDEEKRAYYSSHLAHYTDYTLAFRDRPNDFVRLKSLQRNTRSNPSRVLLISNTILNYRLDETVPISLLLCPILPFPSVPVLFRLMPVHLQKWLDTGYSHQSSSFIRICKSLLLESAINFSFPKELEEEYYDADELPTRLKEMMICLDECEKRRVYDCFLLGSDGSSAESSSDESVHLF</sequence>
<name>A0A2H3BPR8_9AGAR</name>
<dbReference type="Proteomes" id="UP000218334">
    <property type="component" value="Unassembled WGS sequence"/>
</dbReference>
<proteinExistence type="predicted"/>
<protein>
    <submittedName>
        <fullName evidence="1">Uncharacterized protein</fullName>
    </submittedName>
</protein>
<accession>A0A2H3BPR8</accession>
<gene>
    <name evidence="1" type="ORF">ARMSODRAFT_953286</name>
</gene>